<keyword evidence="2" id="KW-1185">Reference proteome</keyword>
<organism evidence="1 2">
    <name type="scientific">Caerostris darwini</name>
    <dbReference type="NCBI Taxonomy" id="1538125"/>
    <lineage>
        <taxon>Eukaryota</taxon>
        <taxon>Metazoa</taxon>
        <taxon>Ecdysozoa</taxon>
        <taxon>Arthropoda</taxon>
        <taxon>Chelicerata</taxon>
        <taxon>Arachnida</taxon>
        <taxon>Araneae</taxon>
        <taxon>Araneomorphae</taxon>
        <taxon>Entelegynae</taxon>
        <taxon>Araneoidea</taxon>
        <taxon>Araneidae</taxon>
        <taxon>Caerostris</taxon>
    </lineage>
</organism>
<evidence type="ECO:0000313" key="1">
    <source>
        <dbReference type="EMBL" id="GIY54686.1"/>
    </source>
</evidence>
<name>A0AAV4UA73_9ARAC</name>
<sequence length="84" mass="9736">MARGTVSEISEKLLQFLSHVPSMSLFFYERHSVCYQDEGRLEGGIKKEPPSLPLQWFVPFLAKIQNGRMLNYIMPSLDRTKFLS</sequence>
<gene>
    <name evidence="1" type="ORF">CDAR_47151</name>
</gene>
<reference evidence="1 2" key="1">
    <citation type="submission" date="2021-06" db="EMBL/GenBank/DDBJ databases">
        <title>Caerostris darwini draft genome.</title>
        <authorList>
            <person name="Kono N."/>
            <person name="Arakawa K."/>
        </authorList>
    </citation>
    <scope>NUCLEOTIDE SEQUENCE [LARGE SCALE GENOMIC DNA]</scope>
</reference>
<protein>
    <submittedName>
        <fullName evidence="1">Uncharacterized protein</fullName>
    </submittedName>
</protein>
<accession>A0AAV4UA73</accession>
<dbReference type="Proteomes" id="UP001054837">
    <property type="component" value="Unassembled WGS sequence"/>
</dbReference>
<dbReference type="AlphaFoldDB" id="A0AAV4UA73"/>
<evidence type="ECO:0000313" key="2">
    <source>
        <dbReference type="Proteomes" id="UP001054837"/>
    </source>
</evidence>
<proteinExistence type="predicted"/>
<comment type="caution">
    <text evidence="1">The sequence shown here is derived from an EMBL/GenBank/DDBJ whole genome shotgun (WGS) entry which is preliminary data.</text>
</comment>
<dbReference type="EMBL" id="BPLQ01010955">
    <property type="protein sequence ID" value="GIY54686.1"/>
    <property type="molecule type" value="Genomic_DNA"/>
</dbReference>